<dbReference type="PANTHER" id="PTHR43369:SF2">
    <property type="entry name" value="PHOSPHORIBOSYLGLYCINAMIDE FORMYLTRANSFERASE"/>
    <property type="match status" value="1"/>
</dbReference>
<dbReference type="Gene3D" id="3.40.50.170">
    <property type="entry name" value="Formyl transferase, N-terminal domain"/>
    <property type="match status" value="1"/>
</dbReference>
<proteinExistence type="inferred from homology"/>
<dbReference type="GO" id="GO:0006189">
    <property type="term" value="P:'de novo' IMP biosynthetic process"/>
    <property type="evidence" value="ECO:0007669"/>
    <property type="project" value="InterPro"/>
</dbReference>
<dbReference type="EC" id="2.1.2.2" evidence="2"/>
<dbReference type="SUPFAM" id="SSF53328">
    <property type="entry name" value="Formyltransferase"/>
    <property type="match status" value="1"/>
</dbReference>
<dbReference type="HAMAP" id="MF_01930">
    <property type="entry name" value="PurN"/>
    <property type="match status" value="1"/>
</dbReference>
<dbReference type="NCBIfam" id="TIGR00639">
    <property type="entry name" value="PurN"/>
    <property type="match status" value="1"/>
</dbReference>
<dbReference type="Pfam" id="PF00551">
    <property type="entry name" value="Formyl_trans_N"/>
    <property type="match status" value="1"/>
</dbReference>
<dbReference type="GO" id="GO:0004644">
    <property type="term" value="F:phosphoribosylglycinamide formyltransferase activity"/>
    <property type="evidence" value="ECO:0007669"/>
    <property type="project" value="UniProtKB-EC"/>
</dbReference>
<sequence>MIGVVVLISGSGSNLRALLDATLNPTFPMRVLAVGSDNPCSGLEHAELFGIPTFVVSPGNFETREAWAEMLLENVNYFEPDLTVLAGFMRVLPANFVRALSPNLINTHPSLLPLFPGAHAVRDALAAGATETGVTIHIVDEGVDTGPMLAQERLAVLADETEHELHERIKVIERKLLVKVVRDFAENRLQLDTAK</sequence>
<accession>A0A6J6B985</accession>
<keyword evidence="3" id="KW-0808">Transferase</keyword>
<dbReference type="InterPro" id="IPR002376">
    <property type="entry name" value="Formyl_transf_N"/>
</dbReference>
<evidence type="ECO:0000256" key="2">
    <source>
        <dbReference type="ARBA" id="ARBA00012254"/>
    </source>
</evidence>
<keyword evidence="4" id="KW-0658">Purine biosynthesis</keyword>
<evidence type="ECO:0000256" key="4">
    <source>
        <dbReference type="ARBA" id="ARBA00022755"/>
    </source>
</evidence>
<gene>
    <name evidence="6" type="ORF">UFOPK1433_00167</name>
</gene>
<organism evidence="6">
    <name type="scientific">freshwater metagenome</name>
    <dbReference type="NCBI Taxonomy" id="449393"/>
    <lineage>
        <taxon>unclassified sequences</taxon>
        <taxon>metagenomes</taxon>
        <taxon>ecological metagenomes</taxon>
    </lineage>
</organism>
<evidence type="ECO:0000313" key="6">
    <source>
        <dbReference type="EMBL" id="CAB4534909.1"/>
    </source>
</evidence>
<evidence type="ECO:0000259" key="5">
    <source>
        <dbReference type="Pfam" id="PF00551"/>
    </source>
</evidence>
<dbReference type="PANTHER" id="PTHR43369">
    <property type="entry name" value="PHOSPHORIBOSYLGLYCINAMIDE FORMYLTRANSFERASE"/>
    <property type="match status" value="1"/>
</dbReference>
<dbReference type="GO" id="GO:0005829">
    <property type="term" value="C:cytosol"/>
    <property type="evidence" value="ECO:0007669"/>
    <property type="project" value="TreeGrafter"/>
</dbReference>
<dbReference type="InterPro" id="IPR036477">
    <property type="entry name" value="Formyl_transf_N_sf"/>
</dbReference>
<name>A0A6J6B985_9ZZZZ</name>
<reference evidence="6" key="1">
    <citation type="submission" date="2020-05" db="EMBL/GenBank/DDBJ databases">
        <authorList>
            <person name="Chiriac C."/>
            <person name="Salcher M."/>
            <person name="Ghai R."/>
            <person name="Kavagutti S V."/>
        </authorList>
    </citation>
    <scope>NUCLEOTIDE SEQUENCE</scope>
</reference>
<dbReference type="AlphaFoldDB" id="A0A6J6B985"/>
<dbReference type="EMBL" id="CAEZSN010000011">
    <property type="protein sequence ID" value="CAB4534909.1"/>
    <property type="molecule type" value="Genomic_DNA"/>
</dbReference>
<feature type="domain" description="Formyl transferase N-terminal" evidence="5">
    <location>
        <begin position="4"/>
        <end position="181"/>
    </location>
</feature>
<evidence type="ECO:0000256" key="1">
    <source>
        <dbReference type="ARBA" id="ARBA00005054"/>
    </source>
</evidence>
<evidence type="ECO:0000256" key="3">
    <source>
        <dbReference type="ARBA" id="ARBA00022679"/>
    </source>
</evidence>
<dbReference type="InterPro" id="IPR004607">
    <property type="entry name" value="GART"/>
</dbReference>
<comment type="pathway">
    <text evidence="1">Purine metabolism; IMP biosynthesis via de novo pathway; N(2)-formyl-N(1)-(5-phospho-D-ribosyl)glycinamide from N(1)-(5-phospho-D-ribosyl)glycinamide (10-formyl THF route): step 1/1.</text>
</comment>
<protein>
    <recommendedName>
        <fullName evidence="2">phosphoribosylglycinamide formyltransferase 1</fullName>
        <ecNumber evidence="2">2.1.2.2</ecNumber>
    </recommendedName>
</protein>
<dbReference type="CDD" id="cd08645">
    <property type="entry name" value="FMT_core_GART"/>
    <property type="match status" value="1"/>
</dbReference>